<evidence type="ECO:0000256" key="2">
    <source>
        <dbReference type="SAM" id="SignalP"/>
    </source>
</evidence>
<sequence>MSRLMRYLNASVFIMMLLSSGADANQFCFAAAETYYEQVYCQLQAKAQTKQLPPFHQFKKNNEQVQFSLLKRPAQRNGIALVAPSKKSPAVPAAQAATAPVDATSVSPSHSAPRPLHTSEPARATLRNTVQANAADQCELRQSELVCGQVSYRLTGNRANHRLTPGVLTAANKMELPASTGRAYDLAAAYQQYIAKMCEIGLCGVTMSYRKFAFLYQDLQTKGLDFAQRFETMFGFLKQDKAAMAVSEAINSPAGLSAEYCSVLGELYYVCDYQGKNLVFVRR</sequence>
<gene>
    <name evidence="3" type="ORF">ACFODX_15165</name>
</gene>
<dbReference type="RefSeq" id="WP_378120662.1">
    <property type="nucleotide sequence ID" value="NZ_JBHRTF010000006.1"/>
</dbReference>
<organism evidence="3 4">
    <name type="scientific">Cellvibrio fontiphilus</name>
    <dbReference type="NCBI Taxonomy" id="1815559"/>
    <lineage>
        <taxon>Bacteria</taxon>
        <taxon>Pseudomonadati</taxon>
        <taxon>Pseudomonadota</taxon>
        <taxon>Gammaproteobacteria</taxon>
        <taxon>Cellvibrionales</taxon>
        <taxon>Cellvibrionaceae</taxon>
        <taxon>Cellvibrio</taxon>
    </lineage>
</organism>
<feature type="compositionally biased region" description="Low complexity" evidence="1">
    <location>
        <begin position="92"/>
        <end position="105"/>
    </location>
</feature>
<accession>A0ABV7FHC3</accession>
<feature type="region of interest" description="Disordered" evidence="1">
    <location>
        <begin position="92"/>
        <end position="121"/>
    </location>
</feature>
<evidence type="ECO:0000313" key="4">
    <source>
        <dbReference type="Proteomes" id="UP001595555"/>
    </source>
</evidence>
<comment type="caution">
    <text evidence="3">The sequence shown here is derived from an EMBL/GenBank/DDBJ whole genome shotgun (WGS) entry which is preliminary data.</text>
</comment>
<keyword evidence="4" id="KW-1185">Reference proteome</keyword>
<feature type="signal peptide" evidence="2">
    <location>
        <begin position="1"/>
        <end position="24"/>
    </location>
</feature>
<dbReference type="EMBL" id="JBHRTF010000006">
    <property type="protein sequence ID" value="MFC3116907.1"/>
    <property type="molecule type" value="Genomic_DNA"/>
</dbReference>
<evidence type="ECO:0000313" key="3">
    <source>
        <dbReference type="EMBL" id="MFC3116907.1"/>
    </source>
</evidence>
<keyword evidence="2" id="KW-0732">Signal</keyword>
<reference evidence="4" key="1">
    <citation type="journal article" date="2019" name="Int. J. Syst. Evol. Microbiol.">
        <title>The Global Catalogue of Microorganisms (GCM) 10K type strain sequencing project: providing services to taxonomists for standard genome sequencing and annotation.</title>
        <authorList>
            <consortium name="The Broad Institute Genomics Platform"/>
            <consortium name="The Broad Institute Genome Sequencing Center for Infectious Disease"/>
            <person name="Wu L."/>
            <person name="Ma J."/>
        </authorList>
    </citation>
    <scope>NUCLEOTIDE SEQUENCE [LARGE SCALE GENOMIC DNA]</scope>
    <source>
        <strain evidence="4">KCTC 52237</strain>
    </source>
</reference>
<name>A0ABV7FHC3_9GAMM</name>
<protein>
    <submittedName>
        <fullName evidence="3">Uncharacterized protein</fullName>
    </submittedName>
</protein>
<dbReference type="Proteomes" id="UP001595555">
    <property type="component" value="Unassembled WGS sequence"/>
</dbReference>
<proteinExistence type="predicted"/>
<evidence type="ECO:0000256" key="1">
    <source>
        <dbReference type="SAM" id="MobiDB-lite"/>
    </source>
</evidence>
<feature type="chain" id="PRO_5046751921" evidence="2">
    <location>
        <begin position="25"/>
        <end position="283"/>
    </location>
</feature>